<organism evidence="1 2">
    <name type="scientific">Sciurus vulgaris</name>
    <name type="common">Eurasian red squirrel</name>
    <dbReference type="NCBI Taxonomy" id="55149"/>
    <lineage>
        <taxon>Eukaryota</taxon>
        <taxon>Metazoa</taxon>
        <taxon>Chordata</taxon>
        <taxon>Craniata</taxon>
        <taxon>Vertebrata</taxon>
        <taxon>Euteleostomi</taxon>
        <taxon>Mammalia</taxon>
        <taxon>Eutheria</taxon>
        <taxon>Euarchontoglires</taxon>
        <taxon>Glires</taxon>
        <taxon>Rodentia</taxon>
        <taxon>Sciuromorpha</taxon>
        <taxon>Sciuridae</taxon>
        <taxon>Sciurinae</taxon>
        <taxon>Sciurini</taxon>
        <taxon>Sciurus</taxon>
    </lineage>
</organism>
<name>A0A8D2DUU6_SCIVU</name>
<reference evidence="1" key="1">
    <citation type="submission" date="2025-08" db="UniProtKB">
        <authorList>
            <consortium name="Ensembl"/>
        </authorList>
    </citation>
    <scope>IDENTIFICATION</scope>
</reference>
<dbReference type="Ensembl" id="ENSSVLT00005032579.1">
    <property type="protein sequence ID" value="ENSSVLP00005029327.1"/>
    <property type="gene ID" value="ENSSVLG00005023175.1"/>
</dbReference>
<evidence type="ECO:0000313" key="1">
    <source>
        <dbReference type="Ensembl" id="ENSSVLP00005029327.1"/>
    </source>
</evidence>
<accession>A0A8D2DUU6</accession>
<protein>
    <submittedName>
        <fullName evidence="1">Uncharacterized protein</fullName>
    </submittedName>
</protein>
<dbReference type="AlphaFoldDB" id="A0A8D2DUU6"/>
<reference evidence="1" key="2">
    <citation type="submission" date="2025-09" db="UniProtKB">
        <authorList>
            <consortium name="Ensembl"/>
        </authorList>
    </citation>
    <scope>IDENTIFICATION</scope>
</reference>
<keyword evidence="2" id="KW-1185">Reference proteome</keyword>
<dbReference type="GeneTree" id="ENSGT00910000148044"/>
<evidence type="ECO:0000313" key="2">
    <source>
        <dbReference type="Proteomes" id="UP000694564"/>
    </source>
</evidence>
<dbReference type="Proteomes" id="UP000694564">
    <property type="component" value="Chromosome 17"/>
</dbReference>
<proteinExistence type="predicted"/>
<sequence length="60" mass="6621">MPQMQISVHRESLLSDAGGSAELADPGLQLCILQFHRGIHGHHQPGGHLLLSVRRGVQWF</sequence>